<gene>
    <name evidence="2" type="ORF">Nepgr_023974</name>
</gene>
<organism evidence="2 3">
    <name type="scientific">Nepenthes gracilis</name>
    <name type="common">Slender pitcher plant</name>
    <dbReference type="NCBI Taxonomy" id="150966"/>
    <lineage>
        <taxon>Eukaryota</taxon>
        <taxon>Viridiplantae</taxon>
        <taxon>Streptophyta</taxon>
        <taxon>Embryophyta</taxon>
        <taxon>Tracheophyta</taxon>
        <taxon>Spermatophyta</taxon>
        <taxon>Magnoliopsida</taxon>
        <taxon>eudicotyledons</taxon>
        <taxon>Gunneridae</taxon>
        <taxon>Pentapetalae</taxon>
        <taxon>Caryophyllales</taxon>
        <taxon>Nepenthaceae</taxon>
        <taxon>Nepenthes</taxon>
    </lineage>
</organism>
<proteinExistence type="predicted"/>
<keyword evidence="3" id="KW-1185">Reference proteome</keyword>
<accession>A0AAD3T5B5</accession>
<comment type="caution">
    <text evidence="2">The sequence shown here is derived from an EMBL/GenBank/DDBJ whole genome shotgun (WGS) entry which is preliminary data.</text>
</comment>
<name>A0AAD3T5B5_NEPGR</name>
<reference evidence="2" key="1">
    <citation type="submission" date="2023-05" db="EMBL/GenBank/DDBJ databases">
        <title>Nepenthes gracilis genome sequencing.</title>
        <authorList>
            <person name="Fukushima K."/>
        </authorList>
    </citation>
    <scope>NUCLEOTIDE SEQUENCE</scope>
    <source>
        <strain evidence="2">SING2019-196</strain>
    </source>
</reference>
<sequence>MPLFPAVFLDEGSLLNCFAEASSASRAISLMISLLVLPIIICNCCCLLADIVSPHDGYLGCYGWGLIRFLVGCSARLYWPFFEGCAQVLSLQFGIEIVGFDNGRFTCAFGSRCNHLTAAKVGSGSRWNGAGSFLRCKILRGLWFPPVWLIAGFLCAEGVWFCTSVVLMVAYMEILPADDEGSCS</sequence>
<dbReference type="AlphaFoldDB" id="A0AAD3T5B5"/>
<protein>
    <submittedName>
        <fullName evidence="2">Uncharacterized protein</fullName>
    </submittedName>
</protein>
<feature type="transmembrane region" description="Helical" evidence="1">
    <location>
        <begin position="28"/>
        <end position="49"/>
    </location>
</feature>
<dbReference type="EMBL" id="BSYO01000024">
    <property type="protein sequence ID" value="GMH22131.1"/>
    <property type="molecule type" value="Genomic_DNA"/>
</dbReference>
<keyword evidence="1" id="KW-0812">Transmembrane</keyword>
<evidence type="ECO:0000313" key="2">
    <source>
        <dbReference type="EMBL" id="GMH22131.1"/>
    </source>
</evidence>
<evidence type="ECO:0000313" key="3">
    <source>
        <dbReference type="Proteomes" id="UP001279734"/>
    </source>
</evidence>
<keyword evidence="1" id="KW-0472">Membrane</keyword>
<feature type="transmembrane region" description="Helical" evidence="1">
    <location>
        <begin position="147"/>
        <end position="171"/>
    </location>
</feature>
<dbReference type="Proteomes" id="UP001279734">
    <property type="component" value="Unassembled WGS sequence"/>
</dbReference>
<keyword evidence="1" id="KW-1133">Transmembrane helix</keyword>
<evidence type="ECO:0000256" key="1">
    <source>
        <dbReference type="SAM" id="Phobius"/>
    </source>
</evidence>